<evidence type="ECO:0000313" key="6">
    <source>
        <dbReference type="Proteomes" id="UP000037600"/>
    </source>
</evidence>
<dbReference type="Pfam" id="PF13768">
    <property type="entry name" value="VWA_3"/>
    <property type="match status" value="1"/>
</dbReference>
<dbReference type="AlphaFoldDB" id="A0A0J8GZ66"/>
<evidence type="ECO:0000313" key="5">
    <source>
        <dbReference type="EMBL" id="KMT66008.1"/>
    </source>
</evidence>
<dbReference type="SUPFAM" id="SSF53300">
    <property type="entry name" value="vWA-like"/>
    <property type="match status" value="1"/>
</dbReference>
<evidence type="ECO:0008006" key="7">
    <source>
        <dbReference type="Google" id="ProtNLM"/>
    </source>
</evidence>
<evidence type="ECO:0000256" key="2">
    <source>
        <dbReference type="SAM" id="SignalP"/>
    </source>
</evidence>
<organism evidence="5 6">
    <name type="scientific">Catenovulum maritimum</name>
    <dbReference type="NCBI Taxonomy" id="1513271"/>
    <lineage>
        <taxon>Bacteria</taxon>
        <taxon>Pseudomonadati</taxon>
        <taxon>Pseudomonadota</taxon>
        <taxon>Gammaproteobacteria</taxon>
        <taxon>Alteromonadales</taxon>
        <taxon>Alteromonadaceae</taxon>
        <taxon>Catenovulum</taxon>
    </lineage>
</organism>
<dbReference type="InterPro" id="IPR013694">
    <property type="entry name" value="VIT"/>
</dbReference>
<dbReference type="EMBL" id="LAZL01000007">
    <property type="protein sequence ID" value="KMT66008.1"/>
    <property type="molecule type" value="Genomic_DNA"/>
</dbReference>
<evidence type="ECO:0000256" key="1">
    <source>
        <dbReference type="SAM" id="MobiDB-lite"/>
    </source>
</evidence>
<dbReference type="Proteomes" id="UP000037600">
    <property type="component" value="Unassembled WGS sequence"/>
</dbReference>
<comment type="caution">
    <text evidence="5">The sequence shown here is derived from an EMBL/GenBank/DDBJ whole genome shotgun (WGS) entry which is preliminary data.</text>
</comment>
<name>A0A0J8GZ66_9ALTE</name>
<dbReference type="SMART" id="SM00327">
    <property type="entry name" value="VWA"/>
    <property type="match status" value="1"/>
</dbReference>
<feature type="compositionally biased region" description="Polar residues" evidence="1">
    <location>
        <begin position="614"/>
        <end position="628"/>
    </location>
</feature>
<protein>
    <recommendedName>
        <fullName evidence="7">VWFA domain-containing protein</fullName>
    </recommendedName>
</protein>
<reference evidence="5 6" key="1">
    <citation type="submission" date="2015-04" db="EMBL/GenBank/DDBJ databases">
        <title>Draft Genome Sequence of the Novel Agar-Digesting Marine Bacterium Q1.</title>
        <authorList>
            <person name="Li Y."/>
            <person name="Li D."/>
            <person name="Chen G."/>
            <person name="Du Z."/>
        </authorList>
    </citation>
    <scope>NUCLEOTIDE SEQUENCE [LARGE SCALE GENOMIC DNA]</scope>
    <source>
        <strain evidence="5 6">Q1</strain>
    </source>
</reference>
<dbReference type="SMART" id="SM00609">
    <property type="entry name" value="VIT"/>
    <property type="match status" value="1"/>
</dbReference>
<keyword evidence="2" id="KW-0732">Signal</keyword>
<sequence>MNILRIAVLSLISLFAISSAQAAGLIKPTNSQLPELELTEHKVDIQVFDNLAVVSIEQTFFNPSQQDLEAIYQFPVPNYAAVGQFSWWLNGQEIQAEVVKKEQAKQIYQKQKAAGKNAALVEQNKFYDFKIKLTQVLAQQDAKIKLVYIQKLKADHGIFELNYALENGGTDEVANAFWSRNDKVTQLFSFNLNLHSSYPIDSFRLPKHPQANIQQISEQEWQVSFTNSGVEGGQSFSLNQDILAYWRLADNAPAGLNLISYKTQNANQGTFMLTLTPGNDLQPINQGSDWTFVLDKSGSMQGKWHSLLAGVEIAINKMPANNRVRILMFDNNTKDITNGYVQLDAEGKQQLIAAMQNYAPSDGTNLYKAVRESVSGIDRDRTSGIVLVTDGVATVGEKSERKLMALLDKKDIRLFTFIMGNNANAPLLEHLAKQSNGFAQTISNSDDIVGKVMLAASKVSHTAMHDIEIKIKGGKVINLNPAEIQSLYRGEQLTLFGQYHKAEQVELIVSAKVSGKPIRYQAKFDLPSESTQYPEIERLSAYAQILDIEEKQRRFGKTDDATQAITDIALEYGLVTDYTSMLLLTEAEYEDLGIQRKNAQRVKLESQARETRKNIQPSSNHISGSEQNFGGARATTSNSSGSGSGGGSISILLVLCFGVIKFVRVC</sequence>
<dbReference type="PROSITE" id="PS51468">
    <property type="entry name" value="VIT"/>
    <property type="match status" value="1"/>
</dbReference>
<feature type="region of interest" description="Disordered" evidence="1">
    <location>
        <begin position="603"/>
        <end position="645"/>
    </location>
</feature>
<dbReference type="InterPro" id="IPR036465">
    <property type="entry name" value="vWFA_dom_sf"/>
</dbReference>
<feature type="domain" description="VWFA" evidence="3">
    <location>
        <begin position="289"/>
        <end position="471"/>
    </location>
</feature>
<evidence type="ECO:0000259" key="4">
    <source>
        <dbReference type="PROSITE" id="PS51468"/>
    </source>
</evidence>
<dbReference type="PATRIC" id="fig|1513271.3.peg.1235"/>
<feature type="compositionally biased region" description="Low complexity" evidence="1">
    <location>
        <begin position="630"/>
        <end position="641"/>
    </location>
</feature>
<dbReference type="PROSITE" id="PS50234">
    <property type="entry name" value="VWFA"/>
    <property type="match status" value="1"/>
</dbReference>
<dbReference type="OrthoDB" id="9784383at2"/>
<dbReference type="STRING" id="1513271.XM47_06030"/>
<dbReference type="PANTHER" id="PTHR45737:SF6">
    <property type="entry name" value="VON WILLEBRAND FACTOR A DOMAIN-CONTAINING PROTEIN 5A"/>
    <property type="match status" value="1"/>
</dbReference>
<accession>A0A0J8GZ66</accession>
<dbReference type="InterPro" id="IPR002035">
    <property type="entry name" value="VWF_A"/>
</dbReference>
<dbReference type="PANTHER" id="PTHR45737">
    <property type="entry name" value="VON WILLEBRAND FACTOR A DOMAIN-CONTAINING PROTEIN 5A"/>
    <property type="match status" value="1"/>
</dbReference>
<dbReference type="Gene3D" id="3.40.50.410">
    <property type="entry name" value="von Willebrand factor, type A domain"/>
    <property type="match status" value="1"/>
</dbReference>
<feature type="compositionally biased region" description="Basic and acidic residues" evidence="1">
    <location>
        <begin position="603"/>
        <end position="613"/>
    </location>
</feature>
<dbReference type="RefSeq" id="WP_048690746.1">
    <property type="nucleotide sequence ID" value="NZ_KQ130485.1"/>
</dbReference>
<feature type="domain" description="VIT" evidence="4">
    <location>
        <begin position="22"/>
        <end position="150"/>
    </location>
</feature>
<evidence type="ECO:0000259" key="3">
    <source>
        <dbReference type="PROSITE" id="PS50234"/>
    </source>
</evidence>
<dbReference type="Pfam" id="PF08487">
    <property type="entry name" value="VIT"/>
    <property type="match status" value="1"/>
</dbReference>
<gene>
    <name evidence="5" type="ORF">XM47_06030</name>
</gene>
<feature type="chain" id="PRO_5005298872" description="VWFA domain-containing protein" evidence="2">
    <location>
        <begin position="23"/>
        <end position="666"/>
    </location>
</feature>
<proteinExistence type="predicted"/>
<feature type="signal peptide" evidence="2">
    <location>
        <begin position="1"/>
        <end position="22"/>
    </location>
</feature>
<keyword evidence="6" id="KW-1185">Reference proteome</keyword>